<name>A0A151U0X2_CAJCA</name>
<comment type="subcellular location">
    <subcellularLocation>
        <location evidence="1 7">Secreted</location>
    </subcellularLocation>
</comment>
<feature type="region of interest" description="Disordered" evidence="8">
    <location>
        <begin position="1"/>
        <end position="47"/>
    </location>
</feature>
<feature type="compositionally biased region" description="Polar residues" evidence="8">
    <location>
        <begin position="21"/>
        <end position="31"/>
    </location>
</feature>
<comment type="similarity">
    <text evidence="2 7">Belongs to the plant cysteine rich small secretory peptide family. Epidermal patterning factor subfamily.</text>
</comment>
<keyword evidence="6" id="KW-1015">Disulfide bond</keyword>
<evidence type="ECO:0000256" key="7">
    <source>
        <dbReference type="RuleBase" id="RU367102"/>
    </source>
</evidence>
<dbReference type="PANTHER" id="PTHR33109">
    <property type="entry name" value="EPIDERMAL PATTERNING FACTOR-LIKE PROTEIN 4"/>
    <property type="match status" value="1"/>
</dbReference>
<evidence type="ECO:0000256" key="1">
    <source>
        <dbReference type="ARBA" id="ARBA00004613"/>
    </source>
</evidence>
<evidence type="ECO:0000313" key="10">
    <source>
        <dbReference type="Proteomes" id="UP000075243"/>
    </source>
</evidence>
<accession>A0A151U0X2</accession>
<feature type="compositionally biased region" description="Basic and acidic residues" evidence="8">
    <location>
        <begin position="7"/>
        <end position="17"/>
    </location>
</feature>
<evidence type="ECO:0000313" key="9">
    <source>
        <dbReference type="EMBL" id="KYP72973.1"/>
    </source>
</evidence>
<dbReference type="GO" id="GO:0010052">
    <property type="term" value="P:guard cell differentiation"/>
    <property type="evidence" value="ECO:0007669"/>
    <property type="project" value="UniProtKB-UniRule"/>
</dbReference>
<protein>
    <recommendedName>
        <fullName evidence="7">Epidermal patterning factor-like protein</fullName>
    </recommendedName>
</protein>
<dbReference type="EMBL" id="CM003604">
    <property type="protein sequence ID" value="KYP72973.1"/>
    <property type="molecule type" value="Genomic_DNA"/>
</dbReference>
<dbReference type="Proteomes" id="UP000075243">
    <property type="component" value="Chromosome 2"/>
</dbReference>
<proteinExistence type="inferred from homology"/>
<evidence type="ECO:0000256" key="8">
    <source>
        <dbReference type="SAM" id="MobiDB-lite"/>
    </source>
</evidence>
<evidence type="ECO:0000256" key="4">
    <source>
        <dbReference type="ARBA" id="ARBA00022525"/>
    </source>
</evidence>
<dbReference type="Gramene" id="C.cajan_05445.t">
    <property type="protein sequence ID" value="C.cajan_05445.t.cds1"/>
    <property type="gene ID" value="C.cajan_05445"/>
</dbReference>
<keyword evidence="10" id="KW-1185">Reference proteome</keyword>
<dbReference type="STRING" id="3821.A0A151U0X2"/>
<dbReference type="GO" id="GO:0005576">
    <property type="term" value="C:extracellular region"/>
    <property type="evidence" value="ECO:0007669"/>
    <property type="project" value="UniProtKB-SubCell"/>
</dbReference>
<reference evidence="9 10" key="1">
    <citation type="journal article" date="2012" name="Nat. Biotechnol.">
        <title>Draft genome sequence of pigeonpea (Cajanus cajan), an orphan legume crop of resource-poor farmers.</title>
        <authorList>
            <person name="Varshney R.K."/>
            <person name="Chen W."/>
            <person name="Li Y."/>
            <person name="Bharti A.K."/>
            <person name="Saxena R.K."/>
            <person name="Schlueter J.A."/>
            <person name="Donoghue M.T."/>
            <person name="Azam S."/>
            <person name="Fan G."/>
            <person name="Whaley A.M."/>
            <person name="Farmer A.D."/>
            <person name="Sheridan J."/>
            <person name="Iwata A."/>
            <person name="Tuteja R."/>
            <person name="Penmetsa R.V."/>
            <person name="Wu W."/>
            <person name="Upadhyaya H.D."/>
            <person name="Yang S.P."/>
            <person name="Shah T."/>
            <person name="Saxena K.B."/>
            <person name="Michael T."/>
            <person name="McCombie W.R."/>
            <person name="Yang B."/>
            <person name="Zhang G."/>
            <person name="Yang H."/>
            <person name="Wang J."/>
            <person name="Spillane C."/>
            <person name="Cook D.R."/>
            <person name="May G.D."/>
            <person name="Xu X."/>
            <person name="Jackson S.A."/>
        </authorList>
    </citation>
    <scope>NUCLEOTIDE SEQUENCE [LARGE SCALE GENOMIC DNA]</scope>
    <source>
        <strain evidence="10">cv. Asha</strain>
    </source>
</reference>
<keyword evidence="3 7" id="KW-0217">Developmental protein</keyword>
<dbReference type="AlphaFoldDB" id="A0A151U0X2"/>
<dbReference type="PANTHER" id="PTHR33109:SF4">
    <property type="entry name" value="EPIDERMAL PATTERNING FACTOR-LIKE PROTEIN 6"/>
    <property type="match status" value="1"/>
</dbReference>
<gene>
    <name evidence="9" type="ORF">KK1_005579</name>
</gene>
<sequence length="88" mass="9454">MIVAQKHKGEIGERLDVEESATGSPVGSATSDVRGPGSTPPNCESKCGSCTPCKRVLVAVSPLEIEPMGPEYYPIIWMCECVNKLYKP</sequence>
<comment type="function">
    <text evidence="7">Controls stomatal patterning.</text>
</comment>
<evidence type="ECO:0000256" key="2">
    <source>
        <dbReference type="ARBA" id="ARBA00008127"/>
    </source>
</evidence>
<keyword evidence="5" id="KW-0732">Signal</keyword>
<evidence type="ECO:0000256" key="6">
    <source>
        <dbReference type="ARBA" id="ARBA00023157"/>
    </source>
</evidence>
<evidence type="ECO:0000256" key="5">
    <source>
        <dbReference type="ARBA" id="ARBA00022729"/>
    </source>
</evidence>
<evidence type="ECO:0000256" key="3">
    <source>
        <dbReference type="ARBA" id="ARBA00022473"/>
    </source>
</evidence>
<keyword evidence="4 7" id="KW-0964">Secreted</keyword>
<dbReference type="Pfam" id="PF17181">
    <property type="entry name" value="EPF"/>
    <property type="match status" value="1"/>
</dbReference>
<organism evidence="9 10">
    <name type="scientific">Cajanus cajan</name>
    <name type="common">Pigeon pea</name>
    <name type="synonym">Cajanus indicus</name>
    <dbReference type="NCBI Taxonomy" id="3821"/>
    <lineage>
        <taxon>Eukaryota</taxon>
        <taxon>Viridiplantae</taxon>
        <taxon>Streptophyta</taxon>
        <taxon>Embryophyta</taxon>
        <taxon>Tracheophyta</taxon>
        <taxon>Spermatophyta</taxon>
        <taxon>Magnoliopsida</taxon>
        <taxon>eudicotyledons</taxon>
        <taxon>Gunneridae</taxon>
        <taxon>Pentapetalae</taxon>
        <taxon>rosids</taxon>
        <taxon>fabids</taxon>
        <taxon>Fabales</taxon>
        <taxon>Fabaceae</taxon>
        <taxon>Papilionoideae</taxon>
        <taxon>50 kb inversion clade</taxon>
        <taxon>NPAAA clade</taxon>
        <taxon>indigoferoid/millettioid clade</taxon>
        <taxon>Phaseoleae</taxon>
        <taxon>Cajanus</taxon>
    </lineage>
</organism>
<dbReference type="InterPro" id="IPR039455">
    <property type="entry name" value="EPFL"/>
</dbReference>